<reference key="1">
    <citation type="submission" date="2008-12" db="EMBL/GenBank/DDBJ databases">
        <title>Complete genome sequence of Rhodobacter capsulatus SB1003.</title>
        <authorList>
            <person name="Strnad H."/>
            <person name="Lapidus A."/>
            <person name="Vlcek C."/>
            <person name="Ulbrich P."/>
            <person name="Paces J."/>
            <person name="Maltsev N."/>
            <person name="Kumar V."/>
            <person name="Kogan Y."/>
            <person name="Milgram A."/>
            <person name="Rebrekov D."/>
            <person name="Mazur M."/>
            <person name="Cox R."/>
            <person name="Kyrpides N."/>
            <person name="Kolar M."/>
            <person name="Sachova J."/>
            <person name="Ridl J."/>
            <person name="Ivanova N."/>
            <person name="Kapatral V."/>
            <person name="Los T."/>
            <person name="Lykidis A."/>
            <person name="Mikhailova N."/>
            <person name="Reznik G."/>
            <person name="Vasieva O."/>
            <person name="Fonstein M."/>
            <person name="Paces V."/>
            <person name="Haselkorn R."/>
        </authorList>
    </citation>
    <scope>NUCLEOTIDE SEQUENCE</scope>
    <source>
        <strain>SB1003</strain>
    </source>
</reference>
<sequence length="115" mass="12649">MLKERAMSQETLTEVRGDLVLAALCVGQFRAPCQIEAERLLVRADESLMQALRALGLEIAAVFEVFTPAPMFAPDELILDQVARGIIRRQVTTHVFRPHDDESAEEDGDSVAAAV</sequence>
<dbReference type="InterPro" id="IPR007864">
    <property type="entry name" value="UreE_C_dom"/>
</dbReference>
<dbReference type="AlphaFoldDB" id="D5ATN6"/>
<dbReference type="STRING" id="272942.RCAP_rcc01580"/>
<evidence type="ECO:0000313" key="2">
    <source>
        <dbReference type="EMBL" id="ADE85325.1"/>
    </source>
</evidence>
<dbReference type="Proteomes" id="UP000002361">
    <property type="component" value="Chromosome"/>
</dbReference>
<accession>D5ATN6</accession>
<proteinExistence type="predicted"/>
<dbReference type="GO" id="GO:0016151">
    <property type="term" value="F:nickel cation binding"/>
    <property type="evidence" value="ECO:0007669"/>
    <property type="project" value="InterPro"/>
</dbReference>
<dbReference type="GO" id="GO:0065003">
    <property type="term" value="P:protein-containing complex assembly"/>
    <property type="evidence" value="ECO:0007669"/>
    <property type="project" value="InterPro"/>
</dbReference>
<name>D5ATN6_RHOCB</name>
<organism evidence="2 3">
    <name type="scientific">Rhodobacter capsulatus (strain ATCC BAA-309 / NBRC 16581 / SB1003)</name>
    <dbReference type="NCBI Taxonomy" id="272942"/>
    <lineage>
        <taxon>Bacteria</taxon>
        <taxon>Pseudomonadati</taxon>
        <taxon>Pseudomonadota</taxon>
        <taxon>Alphaproteobacteria</taxon>
        <taxon>Rhodobacterales</taxon>
        <taxon>Rhodobacter group</taxon>
        <taxon>Rhodobacter</taxon>
    </lineage>
</organism>
<gene>
    <name evidence="2" type="ordered locus">RCAP_rcc01580</name>
</gene>
<dbReference type="GO" id="GO:0019627">
    <property type="term" value="P:urea metabolic process"/>
    <property type="evidence" value="ECO:0007669"/>
    <property type="project" value="InterPro"/>
</dbReference>
<dbReference type="EMBL" id="CP001312">
    <property type="protein sequence ID" value="ADE85325.1"/>
    <property type="molecule type" value="Genomic_DNA"/>
</dbReference>
<dbReference type="KEGG" id="rcp:RCAP_rcc01580"/>
<feature type="domain" description="Urease accessory protein UreE C-terminal" evidence="1">
    <location>
        <begin position="18"/>
        <end position="69"/>
    </location>
</feature>
<dbReference type="SUPFAM" id="SSF69737">
    <property type="entry name" value="Urease metallochaperone UreE, C-terminal domain"/>
    <property type="match status" value="1"/>
</dbReference>
<evidence type="ECO:0000259" key="1">
    <source>
        <dbReference type="Pfam" id="PF05194"/>
    </source>
</evidence>
<reference evidence="2 3" key="2">
    <citation type="journal article" date="2010" name="J. Bacteriol.">
        <title>Complete genome sequence of the photosynthetic purple nonsulfur bacterium Rhodobacter capsulatus SB 1003.</title>
        <authorList>
            <person name="Strnad H."/>
            <person name="Lapidus A."/>
            <person name="Paces J."/>
            <person name="Ulbrich P."/>
            <person name="Vlcek C."/>
            <person name="Paces V."/>
            <person name="Haselkorn R."/>
        </authorList>
    </citation>
    <scope>NUCLEOTIDE SEQUENCE [LARGE SCALE GENOMIC DNA]</scope>
    <source>
        <strain evidence="3">ATCC BAA-309 / NBRC 16581 / SB1003</strain>
    </source>
</reference>
<dbReference type="Pfam" id="PF05194">
    <property type="entry name" value="UreE_C"/>
    <property type="match status" value="1"/>
</dbReference>
<dbReference type="HOGENOM" id="CLU_2107072_0_0_5"/>
<keyword evidence="3" id="KW-1185">Reference proteome</keyword>
<evidence type="ECO:0000313" key="3">
    <source>
        <dbReference type="Proteomes" id="UP000002361"/>
    </source>
</evidence>
<dbReference type="Gene3D" id="3.30.70.790">
    <property type="entry name" value="UreE, C-terminal domain"/>
    <property type="match status" value="1"/>
</dbReference>
<protein>
    <recommendedName>
        <fullName evidence="1">Urease accessory protein UreE C-terminal domain-containing protein</fullName>
    </recommendedName>
</protein>